<evidence type="ECO:0000256" key="3">
    <source>
        <dbReference type="PROSITE-ProRule" id="PRU00209"/>
    </source>
</evidence>
<keyword evidence="6" id="KW-1185">Reference proteome</keyword>
<dbReference type="Gene3D" id="2.40.50.140">
    <property type="entry name" value="Nucleic acid-binding proteins"/>
    <property type="match status" value="1"/>
</dbReference>
<dbReference type="AlphaFoldDB" id="A0A6N8UF47"/>
<dbReference type="Proteomes" id="UP000434036">
    <property type="component" value="Unassembled WGS sequence"/>
</dbReference>
<name>A0A6N8UF47_9FIRM</name>
<dbReference type="FunFam" id="2.40.50.140:FF:000045">
    <property type="entry name" value="Phenylalanine--tRNA ligase beta subunit"/>
    <property type="match status" value="1"/>
</dbReference>
<evidence type="ECO:0000259" key="4">
    <source>
        <dbReference type="PROSITE" id="PS50886"/>
    </source>
</evidence>
<dbReference type="CDD" id="cd02796">
    <property type="entry name" value="tRNA_bind_bactPheRS"/>
    <property type="match status" value="1"/>
</dbReference>
<dbReference type="InterPro" id="IPR002547">
    <property type="entry name" value="tRNA-bd_dom"/>
</dbReference>
<dbReference type="Pfam" id="PF01588">
    <property type="entry name" value="tRNA_bind"/>
    <property type="match status" value="1"/>
</dbReference>
<evidence type="ECO:0000313" key="6">
    <source>
        <dbReference type="Proteomes" id="UP000434036"/>
    </source>
</evidence>
<reference evidence="5 6" key="1">
    <citation type="submission" date="2019-12" db="EMBL/GenBank/DDBJ databases">
        <authorList>
            <person name="Yang R."/>
        </authorList>
    </citation>
    <scope>NUCLEOTIDE SEQUENCE [LARGE SCALE GENOMIC DNA]</scope>
    <source>
        <strain evidence="5 6">DONG20-135</strain>
    </source>
</reference>
<dbReference type="InterPro" id="IPR037154">
    <property type="entry name" value="YtpR-like_sf"/>
</dbReference>
<dbReference type="SUPFAM" id="SSF50249">
    <property type="entry name" value="Nucleic acid-binding proteins"/>
    <property type="match status" value="1"/>
</dbReference>
<dbReference type="GO" id="GO:0000049">
    <property type="term" value="F:tRNA binding"/>
    <property type="evidence" value="ECO:0007669"/>
    <property type="project" value="UniProtKB-UniRule"/>
</dbReference>
<protein>
    <submittedName>
        <fullName evidence="5">DUF4479 domain-containing protein</fullName>
    </submittedName>
</protein>
<evidence type="ECO:0000313" key="5">
    <source>
        <dbReference type="EMBL" id="MXQ73937.1"/>
    </source>
</evidence>
<accession>A0A6N8UF47</accession>
<dbReference type="EMBL" id="WUUQ01000002">
    <property type="protein sequence ID" value="MXQ73937.1"/>
    <property type="molecule type" value="Genomic_DNA"/>
</dbReference>
<comment type="caution">
    <text evidence="5">The sequence shown here is derived from an EMBL/GenBank/DDBJ whole genome shotgun (WGS) entry which is preliminary data.</text>
</comment>
<reference evidence="5 6" key="2">
    <citation type="submission" date="2020-01" db="EMBL/GenBank/DDBJ databases">
        <title>Clostridiaceae sp. nov. isolated from the gut of human by culturomics.</title>
        <authorList>
            <person name="Chang Y."/>
        </authorList>
    </citation>
    <scope>NUCLEOTIDE SEQUENCE [LARGE SCALE GENOMIC DNA]</scope>
    <source>
        <strain evidence="5 6">DONG20-135</strain>
    </source>
</reference>
<keyword evidence="2 3" id="KW-0694">RNA-binding</keyword>
<gene>
    <name evidence="5" type="ORF">GSF08_08285</name>
</gene>
<dbReference type="InterPro" id="IPR033714">
    <property type="entry name" value="tRNA_bind_bactPheRS"/>
</dbReference>
<keyword evidence="1 3" id="KW-0820">tRNA-binding</keyword>
<sequence length="210" mass="23044">MSIEKSKDIIRVFKNDRAFPGLLLIKVNDEDTVASTKSIGNVTAMYNKKGELLGYNISQAEYPGRDGYLPMSEELLASVNGGLQAVGFEPLQHDFTPRIVVGHVIRMEDHPDSDHLHICQVDVGAEVLQIVCGAHNAAPGIYVPAALNNAVMPNGRLIRDGKLRGAVSHGMLCSEWELGLVEEKQKGLLILDDTYQIGASFFAEREKHHV</sequence>
<dbReference type="NCBIfam" id="NF045760">
    <property type="entry name" value="YtpR"/>
    <property type="match status" value="1"/>
</dbReference>
<feature type="domain" description="TRNA-binding" evidence="4">
    <location>
        <begin position="93"/>
        <end position="202"/>
    </location>
</feature>
<dbReference type="PROSITE" id="PS50886">
    <property type="entry name" value="TRBD"/>
    <property type="match status" value="1"/>
</dbReference>
<dbReference type="Gene3D" id="3.30.1940.10">
    <property type="entry name" value="YtpR-like"/>
    <property type="match status" value="1"/>
</dbReference>
<dbReference type="InterPro" id="IPR012340">
    <property type="entry name" value="NA-bd_OB-fold"/>
</dbReference>
<evidence type="ECO:0000256" key="2">
    <source>
        <dbReference type="ARBA" id="ARBA00022884"/>
    </source>
</evidence>
<evidence type="ECO:0000256" key="1">
    <source>
        <dbReference type="ARBA" id="ARBA00022555"/>
    </source>
</evidence>
<proteinExistence type="predicted"/>
<dbReference type="RefSeq" id="WP_160625336.1">
    <property type="nucleotide sequence ID" value="NZ_WUUQ01000002.1"/>
</dbReference>
<organism evidence="5 6">
    <name type="scientific">Copranaerobaculum intestinale</name>
    <dbReference type="NCBI Taxonomy" id="2692629"/>
    <lineage>
        <taxon>Bacteria</taxon>
        <taxon>Bacillati</taxon>
        <taxon>Bacillota</taxon>
        <taxon>Erysipelotrichia</taxon>
        <taxon>Erysipelotrichales</taxon>
        <taxon>Erysipelotrichaceae</taxon>
        <taxon>Copranaerobaculum</taxon>
    </lineage>
</organism>